<gene>
    <name evidence="1" type="ORF">JCM19302_1466</name>
</gene>
<reference evidence="1 2" key="1">
    <citation type="journal article" date="2014" name="Genome Announc.">
        <title>Draft Genome Sequence of Marine Flavobacterium Jejuia pallidilutea Strain 11shimoA1 and Pigmentation Mutants.</title>
        <authorList>
            <person name="Takatani N."/>
            <person name="Nakanishi M."/>
            <person name="Meirelles P."/>
            <person name="Mino S."/>
            <person name="Suda W."/>
            <person name="Oshima K."/>
            <person name="Hattori M."/>
            <person name="Ohkuma M."/>
            <person name="Hosokawa M."/>
            <person name="Miyashita K."/>
            <person name="Thompson F.L."/>
            <person name="Niwa A."/>
            <person name="Sawabe T."/>
            <person name="Sawabe T."/>
        </authorList>
    </citation>
    <scope>NUCLEOTIDE SEQUENCE [LARGE SCALE GENOMIC DNA]</scope>
    <source>
        <strain evidence="2">JCM19302</strain>
    </source>
</reference>
<organism evidence="1 2">
    <name type="scientific">Jejuia pallidilutea</name>
    <dbReference type="NCBI Taxonomy" id="504487"/>
    <lineage>
        <taxon>Bacteria</taxon>
        <taxon>Pseudomonadati</taxon>
        <taxon>Bacteroidota</taxon>
        <taxon>Flavobacteriia</taxon>
        <taxon>Flavobacteriales</taxon>
        <taxon>Flavobacteriaceae</taxon>
        <taxon>Jejuia</taxon>
    </lineage>
</organism>
<proteinExistence type="predicted"/>
<dbReference type="RefSeq" id="WP_152593045.1">
    <property type="nucleotide sequence ID" value="NZ_BBNS01000006.1"/>
</dbReference>
<evidence type="ECO:0000313" key="1">
    <source>
        <dbReference type="EMBL" id="GAL70557.1"/>
    </source>
</evidence>
<dbReference type="Proteomes" id="UP000029646">
    <property type="component" value="Unassembled WGS sequence"/>
</dbReference>
<protein>
    <submittedName>
        <fullName evidence="1">Uncharacterized protein</fullName>
    </submittedName>
</protein>
<accession>A0A090WT35</accession>
<comment type="caution">
    <text evidence="1">The sequence shown here is derived from an EMBL/GenBank/DDBJ whole genome shotgun (WGS) entry which is preliminary data.</text>
</comment>
<name>A0A090WT35_9FLAO</name>
<sequence length="64" mass="7161">MLSRKKIGENTWKTIQFSDKNTLIVDPKDKSGPKIFGNAHQTITVAVSEDDGKVHILLIIIMIL</sequence>
<dbReference type="EMBL" id="BBNS01000006">
    <property type="protein sequence ID" value="GAL70557.1"/>
    <property type="molecule type" value="Genomic_DNA"/>
</dbReference>
<evidence type="ECO:0000313" key="2">
    <source>
        <dbReference type="Proteomes" id="UP000029646"/>
    </source>
</evidence>
<dbReference type="AlphaFoldDB" id="A0A090WT35"/>